<evidence type="ECO:0000256" key="6">
    <source>
        <dbReference type="SAM" id="Coils"/>
    </source>
</evidence>
<evidence type="ECO:0000256" key="5">
    <source>
        <dbReference type="ARBA" id="ARBA00023163"/>
    </source>
</evidence>
<accession>A0ABV9JS92</accession>
<dbReference type="InterPro" id="IPR013324">
    <property type="entry name" value="RNA_pol_sigma_r3/r4-like"/>
</dbReference>
<dbReference type="Proteomes" id="UP001595988">
    <property type="component" value="Unassembled WGS sequence"/>
</dbReference>
<dbReference type="SUPFAM" id="SSF88946">
    <property type="entry name" value="Sigma2 domain of RNA polymerase sigma factors"/>
    <property type="match status" value="1"/>
</dbReference>
<dbReference type="InterPro" id="IPR013325">
    <property type="entry name" value="RNA_pol_sigma_r2"/>
</dbReference>
<evidence type="ECO:0000313" key="8">
    <source>
        <dbReference type="EMBL" id="MFC4660639.1"/>
    </source>
</evidence>
<comment type="caution">
    <text evidence="8">The sequence shown here is derived from an EMBL/GenBank/DDBJ whole genome shotgun (WGS) entry which is preliminary data.</text>
</comment>
<dbReference type="RefSeq" id="WP_256705323.1">
    <property type="nucleotide sequence ID" value="NZ_JBHSFT010000001.1"/>
</dbReference>
<keyword evidence="6" id="KW-0175">Coiled coil</keyword>
<gene>
    <name evidence="8" type="ORF">ACFO3P_00135</name>
</gene>
<keyword evidence="3" id="KW-0731">Sigma factor</keyword>
<evidence type="ECO:0000259" key="7">
    <source>
        <dbReference type="Pfam" id="PF08281"/>
    </source>
</evidence>
<comment type="similarity">
    <text evidence="1">Belongs to the sigma-70 factor family. ECF subfamily.</text>
</comment>
<dbReference type="EMBL" id="JBHSFT010000001">
    <property type="protein sequence ID" value="MFC4660639.1"/>
    <property type="molecule type" value="Genomic_DNA"/>
</dbReference>
<dbReference type="PANTHER" id="PTHR43133:SF8">
    <property type="entry name" value="RNA POLYMERASE SIGMA FACTOR HI_1459-RELATED"/>
    <property type="match status" value="1"/>
</dbReference>
<dbReference type="InterPro" id="IPR039425">
    <property type="entry name" value="RNA_pol_sigma-70-like"/>
</dbReference>
<evidence type="ECO:0000313" key="9">
    <source>
        <dbReference type="Proteomes" id="UP001595988"/>
    </source>
</evidence>
<keyword evidence="4" id="KW-0238">DNA-binding</keyword>
<name>A0ABV9JS92_9BACI</name>
<feature type="domain" description="RNA polymerase sigma factor 70 region 4 type 2" evidence="7">
    <location>
        <begin position="105"/>
        <end position="153"/>
    </location>
</feature>
<dbReference type="PANTHER" id="PTHR43133">
    <property type="entry name" value="RNA POLYMERASE ECF-TYPE SIGMA FACTO"/>
    <property type="match status" value="1"/>
</dbReference>
<organism evidence="8 9">
    <name type="scientific">Oceanobacillus aidingensis</name>
    <dbReference type="NCBI Taxonomy" id="645964"/>
    <lineage>
        <taxon>Bacteria</taxon>
        <taxon>Bacillati</taxon>
        <taxon>Bacillota</taxon>
        <taxon>Bacilli</taxon>
        <taxon>Bacillales</taxon>
        <taxon>Bacillaceae</taxon>
        <taxon>Oceanobacillus</taxon>
    </lineage>
</organism>
<proteinExistence type="inferred from homology"/>
<evidence type="ECO:0000256" key="3">
    <source>
        <dbReference type="ARBA" id="ARBA00023082"/>
    </source>
</evidence>
<evidence type="ECO:0000256" key="4">
    <source>
        <dbReference type="ARBA" id="ARBA00023125"/>
    </source>
</evidence>
<evidence type="ECO:0000256" key="1">
    <source>
        <dbReference type="ARBA" id="ARBA00010641"/>
    </source>
</evidence>
<keyword evidence="2" id="KW-0805">Transcription regulation</keyword>
<keyword evidence="9" id="KW-1185">Reference proteome</keyword>
<sequence length="226" mass="25889">MCARPSTNRNEEDIIVHTVYPQLSHYCFFLSPNKWDGEELVQESLKKALISYGDPSSWNVTLLKKIAYHVWIDTKRRKTAETEHVVKEKSEQESHYEEIEALVTKLLSFMTVKQCMVFLLKDVFQYQINEIAENCGMSDTAVKAMLNRARKQIQNMKEEEALVSADEIAYENTAESFVQVVVYVIKANDPAKLMELIPGIFMSGYPAHKLRHQTHRPSSCALSLAA</sequence>
<dbReference type="InterPro" id="IPR013249">
    <property type="entry name" value="RNA_pol_sigma70_r4_t2"/>
</dbReference>
<feature type="coiled-coil region" evidence="6">
    <location>
        <begin position="139"/>
        <end position="166"/>
    </location>
</feature>
<evidence type="ECO:0000256" key="2">
    <source>
        <dbReference type="ARBA" id="ARBA00023015"/>
    </source>
</evidence>
<reference evidence="9" key="1">
    <citation type="journal article" date="2019" name="Int. J. Syst. Evol. Microbiol.">
        <title>The Global Catalogue of Microorganisms (GCM) 10K type strain sequencing project: providing services to taxonomists for standard genome sequencing and annotation.</title>
        <authorList>
            <consortium name="The Broad Institute Genomics Platform"/>
            <consortium name="The Broad Institute Genome Sequencing Center for Infectious Disease"/>
            <person name="Wu L."/>
            <person name="Ma J."/>
        </authorList>
    </citation>
    <scope>NUCLEOTIDE SEQUENCE [LARGE SCALE GENOMIC DNA]</scope>
    <source>
        <strain evidence="9">CCUG 37257</strain>
    </source>
</reference>
<protein>
    <submittedName>
        <fullName evidence="8">Sigma factor-like helix-turn-helix DNA-binding protein</fullName>
    </submittedName>
</protein>
<dbReference type="Pfam" id="PF08281">
    <property type="entry name" value="Sigma70_r4_2"/>
    <property type="match status" value="1"/>
</dbReference>
<dbReference type="SUPFAM" id="SSF88659">
    <property type="entry name" value="Sigma3 and sigma4 domains of RNA polymerase sigma factors"/>
    <property type="match status" value="1"/>
</dbReference>
<dbReference type="Gene3D" id="1.20.140.160">
    <property type="match status" value="1"/>
</dbReference>
<keyword evidence="5" id="KW-0804">Transcription</keyword>